<reference evidence="2 3" key="1">
    <citation type="submission" date="2014-07" db="EMBL/GenBank/DDBJ databases">
        <authorList>
            <person name="McCorrison J."/>
            <person name="Sanka R."/>
            <person name="Torralba M."/>
            <person name="Gillis M."/>
            <person name="Haft D.H."/>
            <person name="Methe B."/>
            <person name="Sutton G."/>
            <person name="Nelson K.E."/>
        </authorList>
    </citation>
    <scope>NUCLEOTIDE SEQUENCE [LARGE SCALE GENOMIC DNA]</scope>
    <source>
        <strain evidence="2 3">DNF00320</strain>
    </source>
</reference>
<feature type="region of interest" description="Disordered" evidence="1">
    <location>
        <begin position="41"/>
        <end position="61"/>
    </location>
</feature>
<evidence type="ECO:0000256" key="1">
    <source>
        <dbReference type="SAM" id="MobiDB-lite"/>
    </source>
</evidence>
<protein>
    <submittedName>
        <fullName evidence="2">Uncharacterized protein</fullName>
    </submittedName>
</protein>
<evidence type="ECO:0000313" key="3">
    <source>
        <dbReference type="Proteomes" id="UP000029525"/>
    </source>
</evidence>
<sequence length="61" mass="7073">MAFSSIEAIRFLEQFFRNLLMGEKNELRNRYMLVYQPEELAAPSTTPSTTPTSTHQVLRPL</sequence>
<evidence type="ECO:0000313" key="2">
    <source>
        <dbReference type="EMBL" id="KGF44629.1"/>
    </source>
</evidence>
<dbReference type="EMBL" id="JRNQ01000033">
    <property type="protein sequence ID" value="KGF44629.1"/>
    <property type="molecule type" value="Genomic_DNA"/>
</dbReference>
<dbReference type="AlphaFoldDB" id="A0A096CH62"/>
<gene>
    <name evidence="2" type="ORF">HMPREF0647_06180</name>
</gene>
<comment type="caution">
    <text evidence="2">The sequence shown here is derived from an EMBL/GenBank/DDBJ whole genome shotgun (WGS) entry which is preliminary data.</text>
</comment>
<feature type="compositionally biased region" description="Low complexity" evidence="1">
    <location>
        <begin position="43"/>
        <end position="54"/>
    </location>
</feature>
<name>A0A096CH62_9BACT</name>
<accession>A0A096CH62</accession>
<organism evidence="2 3">
    <name type="scientific">Prevotella bivia DNF00320</name>
    <dbReference type="NCBI Taxonomy" id="1401068"/>
    <lineage>
        <taxon>Bacteria</taxon>
        <taxon>Pseudomonadati</taxon>
        <taxon>Bacteroidota</taxon>
        <taxon>Bacteroidia</taxon>
        <taxon>Bacteroidales</taxon>
        <taxon>Prevotellaceae</taxon>
        <taxon>Prevotella</taxon>
    </lineage>
</organism>
<proteinExistence type="predicted"/>
<dbReference type="Proteomes" id="UP000029525">
    <property type="component" value="Unassembled WGS sequence"/>
</dbReference>